<protein>
    <recommendedName>
        <fullName evidence="2">DUF7924 domain-containing protein</fullName>
    </recommendedName>
</protein>
<evidence type="ECO:0000259" key="2">
    <source>
        <dbReference type="Pfam" id="PF25545"/>
    </source>
</evidence>
<feature type="compositionally biased region" description="Basic residues" evidence="1">
    <location>
        <begin position="45"/>
        <end position="54"/>
    </location>
</feature>
<organism evidence="3 4">
    <name type="scientific">Ajellomyces dermatitidis (strain ER-3 / ATCC MYA-2586)</name>
    <name type="common">Blastomyces dermatitidis</name>
    <dbReference type="NCBI Taxonomy" id="559297"/>
    <lineage>
        <taxon>Eukaryota</taxon>
        <taxon>Fungi</taxon>
        <taxon>Dikarya</taxon>
        <taxon>Ascomycota</taxon>
        <taxon>Pezizomycotina</taxon>
        <taxon>Eurotiomycetes</taxon>
        <taxon>Eurotiomycetidae</taxon>
        <taxon>Onygenales</taxon>
        <taxon>Ajellomycetaceae</taxon>
        <taxon>Blastomyces</taxon>
    </lineage>
</organism>
<accession>A0ABX2W0M6</accession>
<dbReference type="PANTHER" id="PTHR42470">
    <property type="entry name" value="VAST DOMAIN-CONTAINING PROTEIN"/>
    <property type="match status" value="1"/>
</dbReference>
<name>A0ABX2W0M6_AJEDR</name>
<dbReference type="PANTHER" id="PTHR42470:SF2">
    <property type="match status" value="1"/>
</dbReference>
<feature type="compositionally biased region" description="Polar residues" evidence="1">
    <location>
        <begin position="56"/>
        <end position="68"/>
    </location>
</feature>
<feature type="compositionally biased region" description="Polar residues" evidence="1">
    <location>
        <begin position="430"/>
        <end position="455"/>
    </location>
</feature>
<feature type="region of interest" description="Disordered" evidence="1">
    <location>
        <begin position="417"/>
        <end position="463"/>
    </location>
</feature>
<feature type="compositionally biased region" description="Basic and acidic residues" evidence="1">
    <location>
        <begin position="70"/>
        <end position="88"/>
    </location>
</feature>
<dbReference type="RefSeq" id="XP_045282666.1">
    <property type="nucleotide sequence ID" value="XM_045424520.1"/>
</dbReference>
<dbReference type="GeneID" id="69030254"/>
<reference evidence="4" key="1">
    <citation type="journal article" date="2015" name="PLoS Genet.">
        <title>The dynamic genome and transcriptome of the human fungal pathogen Blastomyces and close relative Emmonsia.</title>
        <authorList>
            <person name="Munoz J.F."/>
            <person name="Gauthier G.M."/>
            <person name="Desjardins C.A."/>
            <person name="Gallo J.E."/>
            <person name="Holder J."/>
            <person name="Sullivan T.D."/>
            <person name="Marty A.J."/>
            <person name="Carmen J.C."/>
            <person name="Chen Z."/>
            <person name="Ding L."/>
            <person name="Gujja S."/>
            <person name="Magrini V."/>
            <person name="Misas E."/>
            <person name="Mitreva M."/>
            <person name="Priest M."/>
            <person name="Saif S."/>
            <person name="Whiston E.A."/>
            <person name="Young S."/>
            <person name="Zeng Q."/>
            <person name="Goldman W.E."/>
            <person name="Mardis E.R."/>
            <person name="Taylor J.W."/>
            <person name="McEwen J.G."/>
            <person name="Clay O.K."/>
            <person name="Klein B.S."/>
            <person name="Cuomo C.A."/>
        </authorList>
    </citation>
    <scope>NUCLEOTIDE SEQUENCE [LARGE SCALE GENOMIC DNA]</scope>
    <source>
        <strain evidence="4">ER-3 / ATCC MYA-2586</strain>
    </source>
</reference>
<gene>
    <name evidence="3" type="ORF">BDCG_08734</name>
</gene>
<feature type="region of interest" description="Disordered" evidence="1">
    <location>
        <begin position="1"/>
        <end position="98"/>
    </location>
</feature>
<dbReference type="Pfam" id="PF25545">
    <property type="entry name" value="DUF7924"/>
    <property type="match status" value="1"/>
</dbReference>
<evidence type="ECO:0000313" key="3">
    <source>
        <dbReference type="EMBL" id="OAT02939.1"/>
    </source>
</evidence>
<feature type="domain" description="DUF7924" evidence="2">
    <location>
        <begin position="189"/>
        <end position="397"/>
    </location>
</feature>
<feature type="compositionally biased region" description="Basic residues" evidence="1">
    <location>
        <begin position="155"/>
        <end position="164"/>
    </location>
</feature>
<feature type="compositionally biased region" description="Polar residues" evidence="1">
    <location>
        <begin position="165"/>
        <end position="178"/>
    </location>
</feature>
<dbReference type="EMBL" id="EQ999984">
    <property type="protein sequence ID" value="OAT02939.1"/>
    <property type="molecule type" value="Genomic_DNA"/>
</dbReference>
<dbReference type="InterPro" id="IPR057684">
    <property type="entry name" value="DUF7924"/>
</dbReference>
<keyword evidence="4" id="KW-1185">Reference proteome</keyword>
<proteinExistence type="predicted"/>
<sequence>MARHQMMPSIECQTPIVARKHLAPEAKGKQAKRVKREPQKQQPKYYRRSVRLSNKKALTTILQDSPTRIHNREQNTKPNDKRPCEDQARSSPKRPRSSTSLAIEYPFVEEQRDIANWKKVDLIGYWCKNDRWPIEYFEAQPGQIENMSHLLAKKKSTASLRRKNSNSSLVTGSNTPTDQESRDGKSASTEDISRVIVPSAESLAVDGAKTLKHLVESVNEQWSSSIAFCGPRPQPDYAVGFGRSAFTEDQLKTFEPFLGYDPDTYSSYFLATFYMYFPFLTSEVKGTAALDIADRQNAHSMTLSVRGVVELFKLVGREEEANREILAFSISHDHRTVRMYGHYAVIEGDKTSFYRHPIKTFDFTSEEGKDKWSAYTFTKNVYDIWMPDHLKRIRSAIDEIPRGVSFDLSQPGLGLSRSNAPSFLDEDDSQPSQASFVGSAEVTPNTSFTQQTQQALKRPRRQK</sequence>
<evidence type="ECO:0000313" key="4">
    <source>
        <dbReference type="Proteomes" id="UP000002039"/>
    </source>
</evidence>
<dbReference type="Proteomes" id="UP000002039">
    <property type="component" value="Unassembled WGS sequence"/>
</dbReference>
<evidence type="ECO:0000256" key="1">
    <source>
        <dbReference type="SAM" id="MobiDB-lite"/>
    </source>
</evidence>
<feature type="region of interest" description="Disordered" evidence="1">
    <location>
        <begin position="155"/>
        <end position="191"/>
    </location>
</feature>